<dbReference type="Gene3D" id="2.60.120.10">
    <property type="entry name" value="Jelly Rolls"/>
    <property type="match status" value="1"/>
</dbReference>
<dbReference type="InterPro" id="IPR036390">
    <property type="entry name" value="WH_DNA-bd_sf"/>
</dbReference>
<name>A0A7I7Y7Y8_9MYCO</name>
<dbReference type="PROSITE" id="PS51063">
    <property type="entry name" value="HTH_CRP_2"/>
    <property type="match status" value="1"/>
</dbReference>
<evidence type="ECO:0000313" key="6">
    <source>
        <dbReference type="EMBL" id="BBZ37838.1"/>
    </source>
</evidence>
<dbReference type="OrthoDB" id="4707659at2"/>
<dbReference type="InterPro" id="IPR014710">
    <property type="entry name" value="RmlC-like_jellyroll"/>
</dbReference>
<organism evidence="6 7">
    <name type="scientific">Mycobacterium conspicuum</name>
    <dbReference type="NCBI Taxonomy" id="44010"/>
    <lineage>
        <taxon>Bacteria</taxon>
        <taxon>Bacillati</taxon>
        <taxon>Actinomycetota</taxon>
        <taxon>Actinomycetes</taxon>
        <taxon>Mycobacteriales</taxon>
        <taxon>Mycobacteriaceae</taxon>
        <taxon>Mycobacterium</taxon>
    </lineage>
</organism>
<accession>A0A7I7Y7Y8</accession>
<sequence length="269" mass="29739">MALLWLRTTALATAEQPPAQRVSHCELRCEDSTSGNVYTALAESGIFSRTNPETLSAWAKQLAPEQFGPGCIVGSPSGPTRRLYVIISGKVKVSYRLPDGSEVILTILGRSEIFGIVALFDPESRETSVTTLTDVLAVPIERDLLTAWMVAHPEIIDQVLRLFARWADATTNSMADFAFADTRERIASRLLSLRKRFGRREGDVVRVVHDLTLKEFARLVGVEPRTTVAVLRDFEQRGWIRLEDNSVVIAEGQALASLRLTDKSEVACA</sequence>
<dbReference type="InterPro" id="IPR050397">
    <property type="entry name" value="Env_Response_Regulators"/>
</dbReference>
<feature type="domain" description="Cyclic nucleotide-binding" evidence="4">
    <location>
        <begin position="46"/>
        <end position="166"/>
    </location>
</feature>
<dbReference type="GO" id="GO:0003700">
    <property type="term" value="F:DNA-binding transcription factor activity"/>
    <property type="evidence" value="ECO:0007669"/>
    <property type="project" value="TreeGrafter"/>
</dbReference>
<dbReference type="GO" id="GO:0005829">
    <property type="term" value="C:cytosol"/>
    <property type="evidence" value="ECO:0007669"/>
    <property type="project" value="TreeGrafter"/>
</dbReference>
<dbReference type="Pfam" id="PF13545">
    <property type="entry name" value="HTH_Crp_2"/>
    <property type="match status" value="1"/>
</dbReference>
<dbReference type="InterPro" id="IPR012318">
    <property type="entry name" value="HTH_CRP"/>
</dbReference>
<gene>
    <name evidence="6" type="ORF">MCNS_09010</name>
</gene>
<keyword evidence="3" id="KW-0804">Transcription</keyword>
<dbReference type="Gene3D" id="1.10.10.10">
    <property type="entry name" value="Winged helix-like DNA-binding domain superfamily/Winged helix DNA-binding domain"/>
    <property type="match status" value="1"/>
</dbReference>
<keyword evidence="1" id="KW-0805">Transcription regulation</keyword>
<dbReference type="InterPro" id="IPR018490">
    <property type="entry name" value="cNMP-bd_dom_sf"/>
</dbReference>
<dbReference type="SMART" id="SM00100">
    <property type="entry name" value="cNMP"/>
    <property type="match status" value="1"/>
</dbReference>
<dbReference type="InterPro" id="IPR036388">
    <property type="entry name" value="WH-like_DNA-bd_sf"/>
</dbReference>
<dbReference type="PANTHER" id="PTHR24567">
    <property type="entry name" value="CRP FAMILY TRANSCRIPTIONAL REGULATORY PROTEIN"/>
    <property type="match status" value="1"/>
</dbReference>
<keyword evidence="7" id="KW-1185">Reference proteome</keyword>
<evidence type="ECO:0000313" key="7">
    <source>
        <dbReference type="Proteomes" id="UP000467385"/>
    </source>
</evidence>
<dbReference type="GO" id="GO:0003677">
    <property type="term" value="F:DNA binding"/>
    <property type="evidence" value="ECO:0007669"/>
    <property type="project" value="UniProtKB-KW"/>
</dbReference>
<protein>
    <submittedName>
        <fullName evidence="6">Putative Crp/Fnr-family transriptional regulator</fullName>
    </submittedName>
</protein>
<keyword evidence="2" id="KW-0238">DNA-binding</keyword>
<evidence type="ECO:0000256" key="3">
    <source>
        <dbReference type="ARBA" id="ARBA00023163"/>
    </source>
</evidence>
<evidence type="ECO:0000256" key="1">
    <source>
        <dbReference type="ARBA" id="ARBA00023015"/>
    </source>
</evidence>
<dbReference type="AlphaFoldDB" id="A0A7I7Y7Y8"/>
<dbReference type="SUPFAM" id="SSF51206">
    <property type="entry name" value="cAMP-binding domain-like"/>
    <property type="match status" value="1"/>
</dbReference>
<dbReference type="Pfam" id="PF00027">
    <property type="entry name" value="cNMP_binding"/>
    <property type="match status" value="1"/>
</dbReference>
<feature type="domain" description="HTH crp-type" evidence="5">
    <location>
        <begin position="180"/>
        <end position="253"/>
    </location>
</feature>
<evidence type="ECO:0000256" key="2">
    <source>
        <dbReference type="ARBA" id="ARBA00023125"/>
    </source>
</evidence>
<dbReference type="EMBL" id="AP022613">
    <property type="protein sequence ID" value="BBZ37838.1"/>
    <property type="molecule type" value="Genomic_DNA"/>
</dbReference>
<dbReference type="CDD" id="cd00038">
    <property type="entry name" value="CAP_ED"/>
    <property type="match status" value="1"/>
</dbReference>
<dbReference type="InterPro" id="IPR000595">
    <property type="entry name" value="cNMP-bd_dom"/>
</dbReference>
<evidence type="ECO:0000259" key="5">
    <source>
        <dbReference type="PROSITE" id="PS51063"/>
    </source>
</evidence>
<dbReference type="Proteomes" id="UP000467385">
    <property type="component" value="Chromosome"/>
</dbReference>
<proteinExistence type="predicted"/>
<evidence type="ECO:0000259" key="4">
    <source>
        <dbReference type="PROSITE" id="PS50042"/>
    </source>
</evidence>
<dbReference type="PROSITE" id="PS50042">
    <property type="entry name" value="CNMP_BINDING_3"/>
    <property type="match status" value="1"/>
</dbReference>
<dbReference type="RefSeq" id="WP_085231458.1">
    <property type="nucleotide sequence ID" value="NZ_AP022613.1"/>
</dbReference>
<dbReference type="SUPFAM" id="SSF46785">
    <property type="entry name" value="Winged helix' DNA-binding domain"/>
    <property type="match status" value="1"/>
</dbReference>
<reference evidence="6 7" key="1">
    <citation type="journal article" date="2019" name="Emerg. Microbes Infect.">
        <title>Comprehensive subspecies identification of 175 nontuberculous mycobacteria species based on 7547 genomic profiles.</title>
        <authorList>
            <person name="Matsumoto Y."/>
            <person name="Kinjo T."/>
            <person name="Motooka D."/>
            <person name="Nabeya D."/>
            <person name="Jung N."/>
            <person name="Uechi K."/>
            <person name="Horii T."/>
            <person name="Iida T."/>
            <person name="Fujita J."/>
            <person name="Nakamura S."/>
        </authorList>
    </citation>
    <scope>NUCLEOTIDE SEQUENCE [LARGE SCALE GENOMIC DNA]</scope>
    <source>
        <strain evidence="6 7">JCM 14738</strain>
    </source>
</reference>
<dbReference type="PANTHER" id="PTHR24567:SF74">
    <property type="entry name" value="HTH-TYPE TRANSCRIPTIONAL REGULATOR ARCR"/>
    <property type="match status" value="1"/>
</dbReference>